<keyword evidence="2" id="KW-1185">Reference proteome</keyword>
<dbReference type="Pfam" id="PF02620">
    <property type="entry name" value="YceD"/>
    <property type="match status" value="1"/>
</dbReference>
<name>A0A4T9T9T6_9ACTN</name>
<organism evidence="1 2">
    <name type="scientific">Parvibacter caecicola</name>
    <dbReference type="NCBI Taxonomy" id="747645"/>
    <lineage>
        <taxon>Bacteria</taxon>
        <taxon>Bacillati</taxon>
        <taxon>Actinomycetota</taxon>
        <taxon>Coriobacteriia</taxon>
        <taxon>Coriobacteriales</taxon>
        <taxon>Coriobacteriaceae</taxon>
        <taxon>Parvibacter</taxon>
    </lineage>
</organism>
<evidence type="ECO:0000313" key="2">
    <source>
        <dbReference type="Proteomes" id="UP000309454"/>
    </source>
</evidence>
<dbReference type="PANTHER" id="PTHR34374:SF1">
    <property type="entry name" value="LARGE RIBOSOMAL RNA SUBUNIT ACCUMULATION PROTEIN YCED HOMOLOG 1, CHLOROPLASTIC"/>
    <property type="match status" value="1"/>
</dbReference>
<evidence type="ECO:0000313" key="1">
    <source>
        <dbReference type="EMBL" id="TJW12350.1"/>
    </source>
</evidence>
<proteinExistence type="predicted"/>
<sequence length="182" mass="19460">MESLRITIPNELFSPAETRHYEGQLAMPVFKAGPDLYSFEQPLAWSADITNTGDAFLVTGMVEGDATTSCARCLEPTSVRCIGEIEGYFLLNGDVEADEEMEGDEFDVLPDDHTIDLVPLIQAALLVEVPLLPLCQDDCKGLCPQCGANLNDGPCGCAPAPDEEAAPGNPFAVLKGLNLEGE</sequence>
<gene>
    <name evidence="1" type="ORF">E5982_01755</name>
</gene>
<comment type="caution">
    <text evidence="1">The sequence shown here is derived from an EMBL/GenBank/DDBJ whole genome shotgun (WGS) entry which is preliminary data.</text>
</comment>
<dbReference type="Proteomes" id="UP000309454">
    <property type="component" value="Unassembled WGS sequence"/>
</dbReference>
<dbReference type="InterPro" id="IPR003772">
    <property type="entry name" value="YceD"/>
</dbReference>
<protein>
    <submittedName>
        <fullName evidence="1">DUF177 domain-containing protein</fullName>
    </submittedName>
</protein>
<dbReference type="RefSeq" id="WP_136845263.1">
    <property type="nucleotide sequence ID" value="NZ_SSTM01000001.1"/>
</dbReference>
<accession>A0A4T9T9T6</accession>
<dbReference type="PANTHER" id="PTHR34374">
    <property type="entry name" value="LARGE RIBOSOMAL RNA SUBUNIT ACCUMULATION PROTEIN YCED HOMOLOG 1, CHLOROPLASTIC"/>
    <property type="match status" value="1"/>
</dbReference>
<dbReference type="EMBL" id="SSTM01000001">
    <property type="protein sequence ID" value="TJW12350.1"/>
    <property type="molecule type" value="Genomic_DNA"/>
</dbReference>
<dbReference type="OrthoDB" id="9790372at2"/>
<reference evidence="1 2" key="1">
    <citation type="submission" date="2019-04" db="EMBL/GenBank/DDBJ databases">
        <title>Microbes associate with the intestines of laboratory mice.</title>
        <authorList>
            <person name="Navarre W."/>
            <person name="Wong E."/>
            <person name="Huang K.C."/>
            <person name="Tropini C."/>
            <person name="Ng K."/>
            <person name="Yu B."/>
        </authorList>
    </citation>
    <scope>NUCLEOTIDE SEQUENCE [LARGE SCALE GENOMIC DNA]</scope>
    <source>
        <strain evidence="1 2">NM48_B13</strain>
    </source>
</reference>
<dbReference type="AlphaFoldDB" id="A0A4T9T9T6"/>